<dbReference type="InterPro" id="IPR013500">
    <property type="entry name" value="TopoI_cat_euk"/>
</dbReference>
<dbReference type="GO" id="GO:0005730">
    <property type="term" value="C:nucleolus"/>
    <property type="evidence" value="ECO:0007669"/>
    <property type="project" value="TreeGrafter"/>
</dbReference>
<dbReference type="EC" id="5.6.2.1" evidence="3"/>
<evidence type="ECO:0000256" key="4">
    <source>
        <dbReference type="ARBA" id="ARBA00023029"/>
    </source>
</evidence>
<comment type="caution">
    <text evidence="10">The sequence shown here is derived from an EMBL/GenBank/DDBJ whole genome shotgun (WGS) entry which is preliminary data.</text>
</comment>
<dbReference type="AlphaFoldDB" id="A0AAW2C4C0"/>
<keyword evidence="4" id="KW-0799">Topoisomerase</keyword>
<proteinExistence type="inferred from homology"/>
<dbReference type="EMBL" id="JAZDWU010000009">
    <property type="protein sequence ID" value="KAK9992486.1"/>
    <property type="molecule type" value="Genomic_DNA"/>
</dbReference>
<name>A0AAW2C4C0_9ROSI</name>
<evidence type="ECO:0000259" key="9">
    <source>
        <dbReference type="Pfam" id="PF01028"/>
    </source>
</evidence>
<dbReference type="SUPFAM" id="SSF56349">
    <property type="entry name" value="DNA breaking-rejoining enzymes"/>
    <property type="match status" value="1"/>
</dbReference>
<dbReference type="PRINTS" id="PR00416">
    <property type="entry name" value="EUTPISMRASEI"/>
</dbReference>
<feature type="compositionally biased region" description="Low complexity" evidence="8">
    <location>
        <begin position="73"/>
        <end position="90"/>
    </location>
</feature>
<keyword evidence="5 7" id="KW-0238">DNA-binding</keyword>
<evidence type="ECO:0000256" key="3">
    <source>
        <dbReference type="ARBA" id="ARBA00012891"/>
    </source>
</evidence>
<evidence type="ECO:0000256" key="6">
    <source>
        <dbReference type="ARBA" id="ARBA00023235"/>
    </source>
</evidence>
<evidence type="ECO:0000313" key="10">
    <source>
        <dbReference type="EMBL" id="KAK9992486.1"/>
    </source>
</evidence>
<evidence type="ECO:0000313" key="11">
    <source>
        <dbReference type="Proteomes" id="UP001459277"/>
    </source>
</evidence>
<comment type="catalytic activity">
    <reaction evidence="1">
        <text>ATP-independent breakage of single-stranded DNA, followed by passage and rejoining.</text>
        <dbReference type="EC" id="5.6.2.1"/>
    </reaction>
</comment>
<evidence type="ECO:0000256" key="7">
    <source>
        <dbReference type="PROSITE-ProRule" id="PRU01382"/>
    </source>
</evidence>
<evidence type="ECO:0000256" key="5">
    <source>
        <dbReference type="ARBA" id="ARBA00023125"/>
    </source>
</evidence>
<keyword evidence="6" id="KW-0413">Isomerase</keyword>
<dbReference type="GO" id="GO:0003917">
    <property type="term" value="F:DNA topoisomerase type I (single strand cut, ATP-independent) activity"/>
    <property type="evidence" value="ECO:0007669"/>
    <property type="project" value="UniProtKB-EC"/>
</dbReference>
<gene>
    <name evidence="10" type="ORF">SO802_027471</name>
</gene>
<dbReference type="GO" id="GO:0006265">
    <property type="term" value="P:DNA topological change"/>
    <property type="evidence" value="ECO:0007669"/>
    <property type="project" value="InterPro"/>
</dbReference>
<comment type="similarity">
    <text evidence="2">Belongs to the type IB topoisomerase family.</text>
</comment>
<reference evidence="10 11" key="1">
    <citation type="submission" date="2024-01" db="EMBL/GenBank/DDBJ databases">
        <title>A telomere-to-telomere, gap-free genome of sweet tea (Lithocarpus litseifolius).</title>
        <authorList>
            <person name="Zhou J."/>
        </authorList>
    </citation>
    <scope>NUCLEOTIDE SEQUENCE [LARGE SCALE GENOMIC DNA]</scope>
    <source>
        <strain evidence="10">Zhou-2022a</strain>
        <tissue evidence="10">Leaf</tissue>
    </source>
</reference>
<keyword evidence="11" id="KW-1185">Reference proteome</keyword>
<evidence type="ECO:0000256" key="8">
    <source>
        <dbReference type="SAM" id="MobiDB-lite"/>
    </source>
</evidence>
<feature type="region of interest" description="Disordered" evidence="8">
    <location>
        <begin position="60"/>
        <end position="138"/>
    </location>
</feature>
<comment type="caution">
    <text evidence="7">Lacks conserved residue(s) required for the propagation of feature annotation.</text>
</comment>
<dbReference type="InterPro" id="IPR051062">
    <property type="entry name" value="Topoisomerase_IB"/>
</dbReference>
<dbReference type="InterPro" id="IPR001631">
    <property type="entry name" value="TopoI"/>
</dbReference>
<dbReference type="GO" id="GO:0007059">
    <property type="term" value="P:chromosome segregation"/>
    <property type="evidence" value="ECO:0007669"/>
    <property type="project" value="TreeGrafter"/>
</dbReference>
<protein>
    <recommendedName>
        <fullName evidence="3">DNA topoisomerase</fullName>
        <ecNumber evidence="3">5.6.2.1</ecNumber>
    </recommendedName>
</protein>
<sequence length="240" mass="25424">MHLFRLVRCPRSCLLPLVPSGHSKIESHNALLEILLEGSPGHNHVRHVLNAMVGLGGGSTANGQANNGHETESVATTTPSTSTVPLSTPSRGRRATASPSISAGRGRGWCAKASPSTSAARGHGQGATASPSISAARGRGRHATTFGFNSDLIKVFLLPMSSSLNGTCSPCKSKVEEKKALKEENLKQEEKAAYTKNFTCKDVSKRQIAVATYLIDKLVLRAGNEKDDDETDTVGCYTLK</sequence>
<organism evidence="10 11">
    <name type="scientific">Lithocarpus litseifolius</name>
    <dbReference type="NCBI Taxonomy" id="425828"/>
    <lineage>
        <taxon>Eukaryota</taxon>
        <taxon>Viridiplantae</taxon>
        <taxon>Streptophyta</taxon>
        <taxon>Embryophyta</taxon>
        <taxon>Tracheophyta</taxon>
        <taxon>Spermatophyta</taxon>
        <taxon>Magnoliopsida</taxon>
        <taxon>eudicotyledons</taxon>
        <taxon>Gunneridae</taxon>
        <taxon>Pentapetalae</taxon>
        <taxon>rosids</taxon>
        <taxon>fabids</taxon>
        <taxon>Fagales</taxon>
        <taxon>Fagaceae</taxon>
        <taxon>Lithocarpus</taxon>
    </lineage>
</organism>
<dbReference type="GO" id="GO:0003677">
    <property type="term" value="F:DNA binding"/>
    <property type="evidence" value="ECO:0007669"/>
    <property type="project" value="UniProtKB-UniRule"/>
</dbReference>
<evidence type="ECO:0000256" key="2">
    <source>
        <dbReference type="ARBA" id="ARBA00006645"/>
    </source>
</evidence>
<feature type="domain" description="DNA topoisomerase I catalytic core eukaryotic-type" evidence="9">
    <location>
        <begin position="188"/>
        <end position="240"/>
    </location>
</feature>
<evidence type="ECO:0000256" key="1">
    <source>
        <dbReference type="ARBA" id="ARBA00000213"/>
    </source>
</evidence>
<dbReference type="PANTHER" id="PTHR10290">
    <property type="entry name" value="DNA TOPOISOMERASE I"/>
    <property type="match status" value="1"/>
</dbReference>
<dbReference type="Pfam" id="PF01028">
    <property type="entry name" value="Topoisom_I"/>
    <property type="match status" value="1"/>
</dbReference>
<dbReference type="GO" id="GO:0006260">
    <property type="term" value="P:DNA replication"/>
    <property type="evidence" value="ECO:0007669"/>
    <property type="project" value="TreeGrafter"/>
</dbReference>
<dbReference type="Proteomes" id="UP001459277">
    <property type="component" value="Unassembled WGS sequence"/>
</dbReference>
<accession>A0AAW2C4C0</accession>
<dbReference type="Gene3D" id="3.90.15.10">
    <property type="entry name" value="Topoisomerase I, Chain A, domain 3"/>
    <property type="match status" value="1"/>
</dbReference>
<dbReference type="PANTHER" id="PTHR10290:SF23">
    <property type="entry name" value="DNA TOPOISOMERASE 1 BETA"/>
    <property type="match status" value="1"/>
</dbReference>
<dbReference type="InterPro" id="IPR014711">
    <property type="entry name" value="TopoI_cat_a-hlx-sub_euk"/>
</dbReference>
<dbReference type="InterPro" id="IPR011010">
    <property type="entry name" value="DNA_brk_join_enz"/>
</dbReference>
<dbReference type="PROSITE" id="PS52038">
    <property type="entry name" value="TOPO_IB_2"/>
    <property type="match status" value="1"/>
</dbReference>